<sequence length="96" mass="10823">MPIELPEWALSHLRGITEAEVRQVLDAKKRRVWPVLGGDPRVRAIIGRTTAGRVLLVGIRELAPFDAIMIGARELTTEELAEYTEWEARADEPYEG</sequence>
<name>A0A6G9ZDT9_9NOCA</name>
<gene>
    <name evidence="1" type="ORF">F6W96_40820</name>
</gene>
<reference evidence="1 2" key="1">
    <citation type="journal article" date="2019" name="ACS Chem. Biol.">
        <title>Identification and Mobilization of a Cryptic Antibiotic Biosynthesis Gene Locus from a Human-Pathogenic Nocardia Isolate.</title>
        <authorList>
            <person name="Herisse M."/>
            <person name="Ishida K."/>
            <person name="Porter J.L."/>
            <person name="Howden B."/>
            <person name="Hertweck C."/>
            <person name="Stinear T.P."/>
            <person name="Pidot S.J."/>
        </authorList>
    </citation>
    <scope>NUCLEOTIDE SEQUENCE [LARGE SCALE GENOMIC DNA]</scope>
    <source>
        <strain evidence="1 2">AUSMDU00012715</strain>
    </source>
</reference>
<protein>
    <submittedName>
        <fullName evidence="1">Uncharacterized protein</fullName>
    </submittedName>
</protein>
<evidence type="ECO:0000313" key="1">
    <source>
        <dbReference type="EMBL" id="QIS23682.1"/>
    </source>
</evidence>
<evidence type="ECO:0000313" key="2">
    <source>
        <dbReference type="Proteomes" id="UP000500953"/>
    </source>
</evidence>
<dbReference type="EMBL" id="CP046173">
    <property type="protein sequence ID" value="QIS23682.1"/>
    <property type="molecule type" value="Genomic_DNA"/>
</dbReference>
<dbReference type="RefSeq" id="WP_167491000.1">
    <property type="nucleotide sequence ID" value="NZ_CP046173.1"/>
</dbReference>
<proteinExistence type="predicted"/>
<dbReference type="Proteomes" id="UP000500953">
    <property type="component" value="Chromosome"/>
</dbReference>
<accession>A0A6G9ZDT9</accession>
<dbReference type="AlphaFoldDB" id="A0A6G9ZDT9"/>
<organism evidence="1 2">
    <name type="scientific">Nocardia terpenica</name>
    <dbReference type="NCBI Taxonomy" id="455432"/>
    <lineage>
        <taxon>Bacteria</taxon>
        <taxon>Bacillati</taxon>
        <taxon>Actinomycetota</taxon>
        <taxon>Actinomycetes</taxon>
        <taxon>Mycobacteriales</taxon>
        <taxon>Nocardiaceae</taxon>
        <taxon>Nocardia</taxon>
    </lineage>
</organism>